<name>A0A1A6G036_NEOLE</name>
<dbReference type="InterPro" id="IPR023362">
    <property type="entry name" value="PH-BEACH_dom"/>
</dbReference>
<evidence type="ECO:0000256" key="1">
    <source>
        <dbReference type="ARBA" id="ARBA00022574"/>
    </source>
</evidence>
<keyword evidence="1" id="KW-0853">WD repeat</keyword>
<organism evidence="4 5">
    <name type="scientific">Neotoma lepida</name>
    <name type="common">Desert woodrat</name>
    <dbReference type="NCBI Taxonomy" id="56216"/>
    <lineage>
        <taxon>Eukaryota</taxon>
        <taxon>Metazoa</taxon>
        <taxon>Chordata</taxon>
        <taxon>Craniata</taxon>
        <taxon>Vertebrata</taxon>
        <taxon>Euteleostomi</taxon>
        <taxon>Mammalia</taxon>
        <taxon>Eutheria</taxon>
        <taxon>Euarchontoglires</taxon>
        <taxon>Glires</taxon>
        <taxon>Rodentia</taxon>
        <taxon>Myomorpha</taxon>
        <taxon>Muroidea</taxon>
        <taxon>Cricetidae</taxon>
        <taxon>Neotominae</taxon>
        <taxon>Neotoma</taxon>
    </lineage>
</organism>
<dbReference type="Proteomes" id="UP000092124">
    <property type="component" value="Unassembled WGS sequence"/>
</dbReference>
<dbReference type="OrthoDB" id="26681at2759"/>
<dbReference type="Gene3D" id="2.30.29.30">
    <property type="entry name" value="Pleckstrin-homology domain (PH domain)/Phosphotyrosine-binding domain (PTB)"/>
    <property type="match status" value="1"/>
</dbReference>
<dbReference type="Pfam" id="PF14844">
    <property type="entry name" value="PH_BEACH"/>
    <property type="match status" value="1"/>
</dbReference>
<evidence type="ECO:0000259" key="3">
    <source>
        <dbReference type="PROSITE" id="PS51783"/>
    </source>
</evidence>
<sequence>MYFVEDNASDTVESSSLQGELEPASFSWTYEEIKEVHRRWWQLRDNAVEIFLTNGRTLLLAFDNTKVRDDVYQSILTNNLPNLLEYGNISALTNLWYTGQITNFEYLTHLNKHAGRSFNDLMQYPVFPFILSDYVSETLDLNDPSIYR</sequence>
<dbReference type="InterPro" id="IPR050865">
    <property type="entry name" value="BEACH_Domain"/>
</dbReference>
<dbReference type="Gene3D" id="1.10.1540.10">
    <property type="entry name" value="BEACH domain"/>
    <property type="match status" value="1"/>
</dbReference>
<dbReference type="CDD" id="cd01201">
    <property type="entry name" value="PH_BEACH"/>
    <property type="match status" value="1"/>
</dbReference>
<feature type="domain" description="BEACH" evidence="2">
    <location>
        <begin position="81"/>
        <end position="148"/>
    </location>
</feature>
<evidence type="ECO:0000259" key="2">
    <source>
        <dbReference type="PROSITE" id="PS50197"/>
    </source>
</evidence>
<dbReference type="STRING" id="56216.A0A1A6G036"/>
<dbReference type="EMBL" id="LZPO01108520">
    <property type="protein sequence ID" value="OBS59175.1"/>
    <property type="molecule type" value="Genomic_DNA"/>
</dbReference>
<dbReference type="InterPro" id="IPR000409">
    <property type="entry name" value="BEACH_dom"/>
</dbReference>
<dbReference type="PROSITE" id="PS51783">
    <property type="entry name" value="PH_BEACH"/>
    <property type="match status" value="1"/>
</dbReference>
<dbReference type="InterPro" id="IPR011993">
    <property type="entry name" value="PH-like_dom_sf"/>
</dbReference>
<feature type="domain" description="BEACH-type PH" evidence="3">
    <location>
        <begin position="1"/>
        <end position="76"/>
    </location>
</feature>
<proteinExistence type="predicted"/>
<dbReference type="AlphaFoldDB" id="A0A1A6G036"/>
<dbReference type="InterPro" id="IPR036372">
    <property type="entry name" value="BEACH_dom_sf"/>
</dbReference>
<dbReference type="SUPFAM" id="SSF81837">
    <property type="entry name" value="BEACH domain"/>
    <property type="match status" value="1"/>
</dbReference>
<dbReference type="PANTHER" id="PTHR13743">
    <property type="entry name" value="BEIGE/BEACH-RELATED"/>
    <property type="match status" value="1"/>
</dbReference>
<comment type="caution">
    <text evidence="4">The sequence shown here is derived from an EMBL/GenBank/DDBJ whole genome shotgun (WGS) entry which is preliminary data.</text>
</comment>
<gene>
    <name evidence="4" type="ORF">A6R68_09700</name>
</gene>
<feature type="non-terminal residue" evidence="4">
    <location>
        <position position="148"/>
    </location>
</feature>
<dbReference type="PANTHER" id="PTHR13743:SF86">
    <property type="entry name" value="LYSOSOMAL-TRAFFICKING REGULATOR"/>
    <property type="match status" value="1"/>
</dbReference>
<keyword evidence="5" id="KW-1185">Reference proteome</keyword>
<dbReference type="SUPFAM" id="SSF50729">
    <property type="entry name" value="PH domain-like"/>
    <property type="match status" value="1"/>
</dbReference>
<evidence type="ECO:0000313" key="5">
    <source>
        <dbReference type="Proteomes" id="UP000092124"/>
    </source>
</evidence>
<dbReference type="PROSITE" id="PS50197">
    <property type="entry name" value="BEACH"/>
    <property type="match status" value="1"/>
</dbReference>
<accession>A0A1A6G036</accession>
<reference evidence="4 5" key="1">
    <citation type="submission" date="2016-06" db="EMBL/GenBank/DDBJ databases">
        <title>The Draft Genome Sequence and Annotation of the Desert Woodrat Neotoma lepida.</title>
        <authorList>
            <person name="Campbell M."/>
            <person name="Oakeson K.F."/>
            <person name="Yandell M."/>
            <person name="Halpert J.R."/>
            <person name="Dearing D."/>
        </authorList>
    </citation>
    <scope>NUCLEOTIDE SEQUENCE [LARGE SCALE GENOMIC DNA]</scope>
    <source>
        <strain evidence="4">417</strain>
        <tissue evidence="4">Liver</tissue>
    </source>
</reference>
<dbReference type="Pfam" id="PF02138">
    <property type="entry name" value="Beach"/>
    <property type="match status" value="1"/>
</dbReference>
<evidence type="ECO:0000313" key="4">
    <source>
        <dbReference type="EMBL" id="OBS59175.1"/>
    </source>
</evidence>
<protein>
    <submittedName>
        <fullName evidence="4">Uncharacterized protein</fullName>
    </submittedName>
</protein>